<dbReference type="Proteomes" id="UP001368270">
    <property type="component" value="Unassembled WGS sequence"/>
</dbReference>
<name>A0ABU8QCF6_9RHOB</name>
<evidence type="ECO:0000313" key="2">
    <source>
        <dbReference type="Proteomes" id="UP001368270"/>
    </source>
</evidence>
<gene>
    <name evidence="1" type="ORF">WG622_02535</name>
</gene>
<sequence length="45" mass="4977">MTITPEAVIQVIELGVLTGIFYRMGRFGAEISAHDGRIDKLESKL</sequence>
<proteinExistence type="predicted"/>
<organism evidence="1 2">
    <name type="scientific">Cognatishimia coralii</name>
    <dbReference type="NCBI Taxonomy" id="3083254"/>
    <lineage>
        <taxon>Bacteria</taxon>
        <taxon>Pseudomonadati</taxon>
        <taxon>Pseudomonadota</taxon>
        <taxon>Alphaproteobacteria</taxon>
        <taxon>Rhodobacterales</taxon>
        <taxon>Paracoccaceae</taxon>
        <taxon>Cognatishimia</taxon>
    </lineage>
</organism>
<keyword evidence="2" id="KW-1185">Reference proteome</keyword>
<protein>
    <submittedName>
        <fullName evidence="1">Uncharacterized protein</fullName>
    </submittedName>
</protein>
<reference evidence="1 2" key="1">
    <citation type="submission" date="2024-03" db="EMBL/GenBank/DDBJ databases">
        <title>Cognatishimia coralii sp. nov., a marine bacterium isolated from coral surrounding seawater.</title>
        <authorList>
            <person name="Liu X."/>
            <person name="Liu S."/>
            <person name="Sun H."/>
            <person name="Zhang Y."/>
        </authorList>
    </citation>
    <scope>NUCLEOTIDE SEQUENCE [LARGE SCALE GENOMIC DNA]</scope>
    <source>
        <strain evidence="1 2">D5M38</strain>
    </source>
</reference>
<accession>A0ABU8QCF6</accession>
<evidence type="ECO:0000313" key="1">
    <source>
        <dbReference type="EMBL" id="MEJ5217104.1"/>
    </source>
</evidence>
<comment type="caution">
    <text evidence="1">The sequence shown here is derived from an EMBL/GenBank/DDBJ whole genome shotgun (WGS) entry which is preliminary data.</text>
</comment>
<dbReference type="EMBL" id="JBBGAZ010000001">
    <property type="protein sequence ID" value="MEJ5217104.1"/>
    <property type="molecule type" value="Genomic_DNA"/>
</dbReference>
<dbReference type="RefSeq" id="WP_339402144.1">
    <property type="nucleotide sequence ID" value="NZ_JBBGAZ010000001.1"/>
</dbReference>